<protein>
    <submittedName>
        <fullName evidence="1">Uncharacterized protein</fullName>
    </submittedName>
</protein>
<accession>A0A8X8LCC2</accession>
<organism evidence="1 2">
    <name type="scientific">Hydrobacter penzbergensis</name>
    <dbReference type="NCBI Taxonomy" id="1235997"/>
    <lineage>
        <taxon>Bacteria</taxon>
        <taxon>Pseudomonadati</taxon>
        <taxon>Bacteroidota</taxon>
        <taxon>Chitinophagia</taxon>
        <taxon>Chitinophagales</taxon>
        <taxon>Chitinophagaceae</taxon>
        <taxon>Hydrobacter</taxon>
    </lineage>
</organism>
<keyword evidence="2" id="KW-1185">Reference proteome</keyword>
<name>A0A8X8LCC2_9BACT</name>
<dbReference type="EMBL" id="FNNO01000014">
    <property type="protein sequence ID" value="SDX36777.1"/>
    <property type="molecule type" value="Genomic_DNA"/>
</dbReference>
<gene>
    <name evidence="1" type="ORF">SAMN05444410_11455</name>
</gene>
<comment type="caution">
    <text evidence="1">The sequence shown here is derived from an EMBL/GenBank/DDBJ whole genome shotgun (WGS) entry which is preliminary data.</text>
</comment>
<proteinExistence type="predicted"/>
<evidence type="ECO:0000313" key="2">
    <source>
        <dbReference type="Proteomes" id="UP000198711"/>
    </source>
</evidence>
<dbReference type="AlphaFoldDB" id="A0A8X8LCC2"/>
<dbReference type="Proteomes" id="UP000198711">
    <property type="component" value="Unassembled WGS sequence"/>
</dbReference>
<reference evidence="1 2" key="1">
    <citation type="submission" date="2016-10" db="EMBL/GenBank/DDBJ databases">
        <authorList>
            <person name="Varghese N."/>
            <person name="Submissions S."/>
        </authorList>
    </citation>
    <scope>NUCLEOTIDE SEQUENCE [LARGE SCALE GENOMIC DNA]</scope>
    <source>
        <strain evidence="1 2">DSM 25353</strain>
    </source>
</reference>
<evidence type="ECO:0000313" key="1">
    <source>
        <dbReference type="EMBL" id="SDX36777.1"/>
    </source>
</evidence>
<sequence length="41" mass="4608">MGGFKLSTSLKILSKGLRTQIRINKKNVVIGKRETDVVESY</sequence>